<accession>A0ACC3TPY8</accession>
<name>A0ACC3TPY8_9ASCO</name>
<evidence type="ECO:0000313" key="1">
    <source>
        <dbReference type="EMBL" id="KAK9322193.1"/>
    </source>
</evidence>
<organism evidence="1 2">
    <name type="scientific">Lipomyces orientalis</name>
    <dbReference type="NCBI Taxonomy" id="1233043"/>
    <lineage>
        <taxon>Eukaryota</taxon>
        <taxon>Fungi</taxon>
        <taxon>Dikarya</taxon>
        <taxon>Ascomycota</taxon>
        <taxon>Saccharomycotina</taxon>
        <taxon>Lipomycetes</taxon>
        <taxon>Lipomycetales</taxon>
        <taxon>Lipomycetaceae</taxon>
        <taxon>Lipomyces</taxon>
    </lineage>
</organism>
<protein>
    <submittedName>
        <fullName evidence="1">Major facilitator superfamily domain-containing protein</fullName>
    </submittedName>
</protein>
<dbReference type="Proteomes" id="UP001489719">
    <property type="component" value="Unassembled WGS sequence"/>
</dbReference>
<gene>
    <name evidence="1" type="ORF">V1517DRAFT_367893</name>
</gene>
<proteinExistence type="predicted"/>
<evidence type="ECO:0000313" key="2">
    <source>
        <dbReference type="Proteomes" id="UP001489719"/>
    </source>
</evidence>
<reference evidence="2" key="1">
    <citation type="journal article" date="2024" name="Front. Bioeng. Biotechnol.">
        <title>Genome-scale model development and genomic sequencing of the oleaginous clade Lipomyces.</title>
        <authorList>
            <person name="Czajka J.J."/>
            <person name="Han Y."/>
            <person name="Kim J."/>
            <person name="Mondo S.J."/>
            <person name="Hofstad B.A."/>
            <person name="Robles A."/>
            <person name="Haridas S."/>
            <person name="Riley R."/>
            <person name="LaButti K."/>
            <person name="Pangilinan J."/>
            <person name="Andreopoulos W."/>
            <person name="Lipzen A."/>
            <person name="Yan J."/>
            <person name="Wang M."/>
            <person name="Ng V."/>
            <person name="Grigoriev I.V."/>
            <person name="Spatafora J.W."/>
            <person name="Magnuson J.K."/>
            <person name="Baker S.E."/>
            <person name="Pomraning K.R."/>
        </authorList>
    </citation>
    <scope>NUCLEOTIDE SEQUENCE [LARGE SCALE GENOMIC DNA]</scope>
    <source>
        <strain evidence="2">CBS 10300</strain>
    </source>
</reference>
<keyword evidence="2" id="KW-1185">Reference proteome</keyword>
<dbReference type="EMBL" id="MU970082">
    <property type="protein sequence ID" value="KAK9322193.1"/>
    <property type="molecule type" value="Genomic_DNA"/>
</dbReference>
<comment type="caution">
    <text evidence="1">The sequence shown here is derived from an EMBL/GenBank/DDBJ whole genome shotgun (WGS) entry which is preliminary data.</text>
</comment>
<sequence>MGTDSFVQETTTPSFDGQAKTKWQRLKEGVQWYRPGTTAQEKKLLFKLDCAILVFGCLSSFSKTLDNSSLTNAYVSGMKEDLHLGGNDLNYLTAVYYSSYLTFMIPGSFLLTRLPIQRVLPTMEILWGVCTFGCAWAHSLRDLYVCRFFLGACETVAFTGLIYVIGSWYLREEMGVRVALFNISGPLGSMFSGYLQTATYTRLAGRHGMAGWRWLFIVCFCITVPCALIGYVFFPNSPNNTKPTWWLSQAEIDLANKRLEEEGIRKIEKKIKWKELLRVLKDWPWYCFVFAWCLFDQNQYFSGTPFSLYLKNTDSVKYTVPQINNYPTVSKAVTIVTTVLGCYYSDKTGDRFTPCLVATVLTTVAAGILLGWNVSEGGRLFAFFVAGIASSMNPFQMSWASDVVKEDPEARSLITASMNCIGQVFLAWVPIFTFPVPHAPRFMRGFTFSLITSILHVLLVILIFFLERRDLRSGKRFKKVNDFRALVVERESVEALDEPTKEKMSSVP</sequence>